<feature type="domain" description="Amidase" evidence="2">
    <location>
        <begin position="87"/>
        <end position="510"/>
    </location>
</feature>
<organism evidence="3 4">
    <name type="scientific">Ligilactobacillus pabuli</name>
    <dbReference type="NCBI Taxonomy" id="2886039"/>
    <lineage>
        <taxon>Bacteria</taxon>
        <taxon>Bacillati</taxon>
        <taxon>Bacillota</taxon>
        <taxon>Bacilli</taxon>
        <taxon>Lactobacillales</taxon>
        <taxon>Lactobacillaceae</taxon>
        <taxon>Ligilactobacillus</taxon>
    </lineage>
</organism>
<dbReference type="Gene3D" id="3.90.1300.10">
    <property type="entry name" value="Amidase signature (AS) domain"/>
    <property type="match status" value="1"/>
</dbReference>
<evidence type="ECO:0000259" key="2">
    <source>
        <dbReference type="Pfam" id="PF01425"/>
    </source>
</evidence>
<accession>A0ABQ5JHL2</accession>
<comment type="caution">
    <text evidence="3">The sequence shown here is derived from an EMBL/GenBank/DDBJ whole genome shotgun (WGS) entry which is preliminary data.</text>
</comment>
<dbReference type="PROSITE" id="PS51257">
    <property type="entry name" value="PROKAR_LIPOPROTEIN"/>
    <property type="match status" value="1"/>
</dbReference>
<dbReference type="SUPFAM" id="SSF75304">
    <property type="entry name" value="Amidase signature (AS) enzymes"/>
    <property type="match status" value="1"/>
</dbReference>
<protein>
    <recommendedName>
        <fullName evidence="2">Amidase domain-containing protein</fullName>
    </recommendedName>
</protein>
<keyword evidence="4" id="KW-1185">Reference proteome</keyword>
<dbReference type="InterPro" id="IPR036928">
    <property type="entry name" value="AS_sf"/>
</dbReference>
<dbReference type="EMBL" id="BQXH01000010">
    <property type="protein sequence ID" value="GKS81561.1"/>
    <property type="molecule type" value="Genomic_DNA"/>
</dbReference>
<dbReference type="Proteomes" id="UP001055149">
    <property type="component" value="Unassembled WGS sequence"/>
</dbReference>
<reference evidence="3" key="1">
    <citation type="journal article" date="2022" name="Int. J. Syst. Evol. Microbiol.">
        <title>A novel species of lactic acid bacteria, Ligilactobacillus pabuli sp. nov., isolated from alfalfa silage.</title>
        <authorList>
            <person name="Tohno M."/>
            <person name="Tanizawa Y."/>
            <person name="Sawada H."/>
            <person name="Sakamoto M."/>
            <person name="Ohkuma M."/>
            <person name="Kobayashi H."/>
        </authorList>
    </citation>
    <scope>NUCLEOTIDE SEQUENCE</scope>
    <source>
        <strain evidence="3">AF129</strain>
    </source>
</reference>
<name>A0ABQ5JHL2_9LACO</name>
<sequence>MHNFHGKRTYQLALVALSAALVFGGACGLNKAHSRVEAKAVPAKTINDLPISDEQYRNASASELAQMIRDGKVTSQQLIKHATALVKRDNPDLNAVISLREKQALKEADGLKDNGQPFYGVPILIKGLGQPLKGESSTNGLKPLKGRTAENTSDYVKRVQSLGFVIIGQTNYPELGLTNVTKSKLYGDAHNPWNLKYNTGGSSGGGVASLAKSIVPLTTGNDAGGSLRIPASWSGVIGLKPTQGVIVGDDTVPSSVNFANSKNIADLKQYFTGMINQDNQEKLVKEPMTDLKKYPIAYSTKSPVGTKVSKDAVKAVKQAVKFLRAQGYTVVKKDAPVDGEKLMKTYYTESTPTGTSANELIKAKTGHNMKYKDVSPMTWALYQADKKQPKTMPKEVAAENKLVDQQMTEFHHKYPLYLTPTTAKTAAKNSDPAYLPKYTKKLHKISKLGHKKQIQLIYDAWLHGLAKTPFTQLANVSGEPAISLPTYVSKKGLPLGIQFEAAKGQDQLLLQVGQLFEDHDQFQFLDDYQARK</sequence>
<dbReference type="InterPro" id="IPR000120">
    <property type="entry name" value="Amidase"/>
</dbReference>
<comment type="similarity">
    <text evidence="1">Belongs to the amidase family.</text>
</comment>
<dbReference type="PANTHER" id="PTHR11895:SF7">
    <property type="entry name" value="GLUTAMYL-TRNA(GLN) AMIDOTRANSFERASE SUBUNIT A, MITOCHONDRIAL"/>
    <property type="match status" value="1"/>
</dbReference>
<proteinExistence type="inferred from homology"/>
<evidence type="ECO:0000313" key="3">
    <source>
        <dbReference type="EMBL" id="GKS81561.1"/>
    </source>
</evidence>
<evidence type="ECO:0000313" key="4">
    <source>
        <dbReference type="Proteomes" id="UP001055149"/>
    </source>
</evidence>
<dbReference type="RefSeq" id="WP_244055299.1">
    <property type="nucleotide sequence ID" value="NZ_BQXH01000010.1"/>
</dbReference>
<dbReference type="PANTHER" id="PTHR11895">
    <property type="entry name" value="TRANSAMIDASE"/>
    <property type="match status" value="1"/>
</dbReference>
<dbReference type="InterPro" id="IPR023631">
    <property type="entry name" value="Amidase_dom"/>
</dbReference>
<gene>
    <name evidence="3" type="ORF">LPAF129_12470</name>
</gene>
<dbReference type="Pfam" id="PF01425">
    <property type="entry name" value="Amidase"/>
    <property type="match status" value="1"/>
</dbReference>
<evidence type="ECO:0000256" key="1">
    <source>
        <dbReference type="ARBA" id="ARBA00009199"/>
    </source>
</evidence>